<dbReference type="PATRIC" id="fig|1300343.5.peg.2278"/>
<gene>
    <name evidence="4" type="ORF">NV36_01390</name>
</gene>
<evidence type="ECO:0000256" key="2">
    <source>
        <dbReference type="RuleBase" id="RU003750"/>
    </source>
</evidence>
<protein>
    <submittedName>
        <fullName evidence="4">CDP-alcohol phosphatidyltransferase</fullName>
    </submittedName>
</protein>
<evidence type="ECO:0000256" key="3">
    <source>
        <dbReference type="SAM" id="Phobius"/>
    </source>
</evidence>
<comment type="similarity">
    <text evidence="2">Belongs to the CDP-alcohol phosphatidyltransferase class-I family.</text>
</comment>
<reference evidence="4 5" key="1">
    <citation type="submission" date="2014-10" db="EMBL/GenBank/DDBJ databases">
        <title>Draft genome sequence of the proteorhodopsin-containing marine bacterium Dokdonia donghaensis.</title>
        <authorList>
            <person name="Gomez-Consarnau L."/>
            <person name="Gonzalez J.M."/>
            <person name="Riedel T."/>
            <person name="Jaenicke S."/>
            <person name="Wagner-Doebler I."/>
            <person name="Fuhrman J.A."/>
        </authorList>
    </citation>
    <scope>NUCLEOTIDE SEQUENCE [LARGE SCALE GENOMIC DNA]</scope>
    <source>
        <strain evidence="4 5">DSW-1</strain>
    </source>
</reference>
<dbReference type="GO" id="GO:0008654">
    <property type="term" value="P:phospholipid biosynthetic process"/>
    <property type="evidence" value="ECO:0007669"/>
    <property type="project" value="InterPro"/>
</dbReference>
<dbReference type="GO" id="GO:0016780">
    <property type="term" value="F:phosphotransferase activity, for other substituted phosphate groups"/>
    <property type="evidence" value="ECO:0007669"/>
    <property type="project" value="InterPro"/>
</dbReference>
<accession>A0A0A2GTJ0</accession>
<sequence>MSKLPQAHRFTDLSDYGRKPAQYIVRFLKDTSATPVQVTLLFFVSGMIAIYCIYTEYYILAAIFMILKSVLDAADGELARVKKTPSYTGRYLDSILDIVLNALFLFMIGYKTDADTWLIILAFIALQIQGTLYNYYYVILRYKLNGDTTSRITETGTPQALPGEEQVTVTALFYTYKVLYGLFDKIIYTLDPRAAKGKLIPNWLMTLVSTFGLGFQLLIMATLLVLQSPELIIPFFITYTLLVPVCIILRMKV</sequence>
<keyword evidence="3" id="KW-0812">Transmembrane</keyword>
<name>A0A0A2GTJ0_9FLAO</name>
<dbReference type="PROSITE" id="PS00379">
    <property type="entry name" value="CDP_ALCOHOL_P_TRANSF"/>
    <property type="match status" value="1"/>
</dbReference>
<dbReference type="Gene3D" id="1.20.120.1760">
    <property type="match status" value="1"/>
</dbReference>
<dbReference type="InterPro" id="IPR043130">
    <property type="entry name" value="CDP-OH_PTrfase_TM_dom"/>
</dbReference>
<dbReference type="GO" id="GO:0016020">
    <property type="term" value="C:membrane"/>
    <property type="evidence" value="ECO:0007669"/>
    <property type="project" value="InterPro"/>
</dbReference>
<keyword evidence="3" id="KW-1133">Transmembrane helix</keyword>
<dbReference type="Proteomes" id="UP000030140">
    <property type="component" value="Unassembled WGS sequence"/>
</dbReference>
<dbReference type="RefSeq" id="WP_035324675.1">
    <property type="nucleotide sequence ID" value="NZ_CP015125.1"/>
</dbReference>
<feature type="transmembrane region" description="Helical" evidence="3">
    <location>
        <begin position="231"/>
        <end position="249"/>
    </location>
</feature>
<feature type="transmembrane region" description="Helical" evidence="3">
    <location>
        <begin position="203"/>
        <end position="225"/>
    </location>
</feature>
<proteinExistence type="inferred from homology"/>
<evidence type="ECO:0000256" key="1">
    <source>
        <dbReference type="ARBA" id="ARBA00022679"/>
    </source>
</evidence>
<comment type="caution">
    <text evidence="4">The sequence shown here is derived from an EMBL/GenBank/DDBJ whole genome shotgun (WGS) entry which is preliminary data.</text>
</comment>
<dbReference type="Pfam" id="PF01066">
    <property type="entry name" value="CDP-OH_P_transf"/>
    <property type="match status" value="1"/>
</dbReference>
<dbReference type="InterPro" id="IPR048254">
    <property type="entry name" value="CDP_ALCOHOL_P_TRANSF_CS"/>
</dbReference>
<feature type="transmembrane region" description="Helical" evidence="3">
    <location>
        <begin position="40"/>
        <end position="67"/>
    </location>
</feature>
<dbReference type="OrthoDB" id="1198827at2"/>
<organism evidence="4 5">
    <name type="scientific">Dokdonia donghaensis DSW-1</name>
    <dbReference type="NCBI Taxonomy" id="1300343"/>
    <lineage>
        <taxon>Bacteria</taxon>
        <taxon>Pseudomonadati</taxon>
        <taxon>Bacteroidota</taxon>
        <taxon>Flavobacteriia</taxon>
        <taxon>Flavobacteriales</taxon>
        <taxon>Flavobacteriaceae</taxon>
        <taxon>Dokdonia</taxon>
    </lineage>
</organism>
<keyword evidence="3" id="KW-0472">Membrane</keyword>
<evidence type="ECO:0000313" key="5">
    <source>
        <dbReference type="Proteomes" id="UP000030140"/>
    </source>
</evidence>
<dbReference type="AlphaFoldDB" id="A0A0A2GTJ0"/>
<dbReference type="EMBL" id="JSAQ01000001">
    <property type="protein sequence ID" value="KGO05631.1"/>
    <property type="molecule type" value="Genomic_DNA"/>
</dbReference>
<evidence type="ECO:0000313" key="4">
    <source>
        <dbReference type="EMBL" id="KGO05631.1"/>
    </source>
</evidence>
<keyword evidence="1 2" id="KW-0808">Transferase</keyword>
<feature type="transmembrane region" description="Helical" evidence="3">
    <location>
        <begin position="88"/>
        <end position="110"/>
    </location>
</feature>
<dbReference type="KEGG" id="ddo:I597_2258"/>
<feature type="transmembrane region" description="Helical" evidence="3">
    <location>
        <begin position="116"/>
        <end position="136"/>
    </location>
</feature>
<dbReference type="InterPro" id="IPR000462">
    <property type="entry name" value="CDP-OH_P_trans"/>
</dbReference>
<keyword evidence="5" id="KW-1185">Reference proteome</keyword>